<sequence length="245" mass="29015">MAKKRIKKKLEKKKKISLLLSDSSVSKKETKRLKGRELDVVYKQVNQRVKNRERARAISAEAKRWGLSPTKFNSWKKLLPEIERRKKEIAKEEKREEQRRKRAERNKGKALYVFWTDTQGHSLEEWDRQRDQVEHIYSVHGEEGLRSHIKSTIHDRLGIPTGACDAPQIVDDKSQIELTNYYYADGWREVYSGKCRYWLPILKLIATMMTALYKPEDKLQFVLDLSAEVDYFSNEFAERIHGLIY</sequence>
<gene>
    <name evidence="2" type="ORF">Sato_gp05</name>
</gene>
<accession>A0A8E8PBE4</accession>
<keyword evidence="1" id="KW-0175">Coiled coil</keyword>
<evidence type="ECO:0000256" key="1">
    <source>
        <dbReference type="SAM" id="Coils"/>
    </source>
</evidence>
<dbReference type="Proteomes" id="UP000682315">
    <property type="component" value="Segment"/>
</dbReference>
<protein>
    <submittedName>
        <fullName evidence="2">Uncharacterized protein</fullName>
    </submittedName>
</protein>
<reference evidence="2 3" key="1">
    <citation type="submission" date="2021-05" db="EMBL/GenBank/DDBJ databases">
        <title>Comparative Genomics of Plasmidial Prophages Sato and Sole Expands the Genetic Diversity found in the Genus Betatectivirus.</title>
        <authorList>
            <person name="Gillis A."/>
            <person name="Hock L."/>
            <person name="Mahillon J."/>
        </authorList>
    </citation>
    <scope>NUCLEOTIDE SEQUENCE [LARGE SCALE GENOMIC DNA]</scope>
    <source>
        <strain evidence="2">Sato</strain>
    </source>
</reference>
<name>A0A8E8PBE4_9VIRU</name>
<evidence type="ECO:0000313" key="2">
    <source>
        <dbReference type="EMBL" id="QWE49625.1"/>
    </source>
</evidence>
<feature type="coiled-coil region" evidence="1">
    <location>
        <begin position="79"/>
        <end position="107"/>
    </location>
</feature>
<proteinExistence type="predicted"/>
<evidence type="ECO:0000313" key="3">
    <source>
        <dbReference type="Proteomes" id="UP000682315"/>
    </source>
</evidence>
<dbReference type="EMBL" id="MZ089978">
    <property type="protein sequence ID" value="QWE49625.1"/>
    <property type="molecule type" value="Genomic_DNA"/>
</dbReference>
<organism evidence="2 3">
    <name type="scientific">Bacillus phage Sato</name>
    <dbReference type="NCBI Taxonomy" id="1260286"/>
    <lineage>
        <taxon>Viruses</taxon>
        <taxon>Varidnaviria</taxon>
        <taxon>Bamfordvirae</taxon>
        <taxon>Preplasmiviricota</taxon>
        <taxon>Prepoliviricotina</taxon>
        <taxon>Tectiliviricetes</taxon>
        <taxon>Kalamavirales</taxon>
        <taxon>Tectiviridae</taxon>
        <taxon>Betatectivirus</taxon>
        <taxon>Betatectivirus sato</taxon>
    </lineage>
</organism>
<keyword evidence="3" id="KW-1185">Reference proteome</keyword>